<evidence type="ECO:0000256" key="2">
    <source>
        <dbReference type="SAM" id="SignalP"/>
    </source>
</evidence>
<dbReference type="Pfam" id="PF10531">
    <property type="entry name" value="SLBB"/>
    <property type="match status" value="1"/>
</dbReference>
<evidence type="ECO:0000313" key="5">
    <source>
        <dbReference type="EMBL" id="CUH21434.1"/>
    </source>
</evidence>
<dbReference type="PANTHER" id="PTHR33619">
    <property type="entry name" value="POLYSACCHARIDE EXPORT PROTEIN GFCE-RELATED"/>
    <property type="match status" value="1"/>
</dbReference>
<gene>
    <name evidence="5" type="primary">kpsD</name>
    <name evidence="5" type="ORF">JSE7799_00555</name>
</gene>
<feature type="domain" description="Polysaccharide export protein N-terminal" evidence="3">
    <location>
        <begin position="23"/>
        <end position="97"/>
    </location>
</feature>
<evidence type="ECO:0000256" key="1">
    <source>
        <dbReference type="ARBA" id="ARBA00022729"/>
    </source>
</evidence>
<dbReference type="Proteomes" id="UP000049455">
    <property type="component" value="Unassembled WGS sequence"/>
</dbReference>
<feature type="domain" description="Soluble ligand binding" evidence="4">
    <location>
        <begin position="118"/>
        <end position="162"/>
    </location>
</feature>
<dbReference type="EMBL" id="CYPR01000032">
    <property type="protein sequence ID" value="CUH21434.1"/>
    <property type="molecule type" value="Genomic_DNA"/>
</dbReference>
<dbReference type="InterPro" id="IPR019554">
    <property type="entry name" value="Soluble_ligand-bd"/>
</dbReference>
<dbReference type="Gene3D" id="3.30.1950.10">
    <property type="entry name" value="wza like domain"/>
    <property type="match status" value="1"/>
</dbReference>
<evidence type="ECO:0000259" key="4">
    <source>
        <dbReference type="Pfam" id="PF10531"/>
    </source>
</evidence>
<evidence type="ECO:0000259" key="3">
    <source>
        <dbReference type="Pfam" id="PF02563"/>
    </source>
</evidence>
<accession>A0A0M7B9B8</accession>
<dbReference type="Gene3D" id="3.10.560.10">
    <property type="entry name" value="Outer membrane lipoprotein wza domain like"/>
    <property type="match status" value="1"/>
</dbReference>
<organism evidence="5 6">
    <name type="scientific">Jannaschia seosinensis</name>
    <dbReference type="NCBI Taxonomy" id="313367"/>
    <lineage>
        <taxon>Bacteria</taxon>
        <taxon>Pseudomonadati</taxon>
        <taxon>Pseudomonadota</taxon>
        <taxon>Alphaproteobacteria</taxon>
        <taxon>Rhodobacterales</taxon>
        <taxon>Roseobacteraceae</taxon>
        <taxon>Jannaschia</taxon>
    </lineage>
</organism>
<reference evidence="5 6" key="1">
    <citation type="submission" date="2015-09" db="EMBL/GenBank/DDBJ databases">
        <authorList>
            <person name="Jackson K.R."/>
            <person name="Lunt B.L."/>
            <person name="Fisher J.N.B."/>
            <person name="Gardner A.V."/>
            <person name="Bailey M.E."/>
            <person name="Deus L.M."/>
            <person name="Earl A.S."/>
            <person name="Gibby P.D."/>
            <person name="Hartmann K.A."/>
            <person name="Liu J.E."/>
            <person name="Manci A.M."/>
            <person name="Nielsen D.A."/>
            <person name="Solomon M.B."/>
            <person name="Breakwell D.P."/>
            <person name="Burnett S.H."/>
            <person name="Grose J.H."/>
        </authorList>
    </citation>
    <scope>NUCLEOTIDE SEQUENCE [LARGE SCALE GENOMIC DNA]</scope>
    <source>
        <strain evidence="5 6">CECT 7799</strain>
    </source>
</reference>
<dbReference type="GO" id="GO:0015159">
    <property type="term" value="F:polysaccharide transmembrane transporter activity"/>
    <property type="evidence" value="ECO:0007669"/>
    <property type="project" value="InterPro"/>
</dbReference>
<dbReference type="STRING" id="313367.JSE7799_00555"/>
<sequence>MRTILFAIMAFIATHVATGAAWAQSGYRLNPGDVLAVEVLEDASLNREVLVLPDGSINFPFAGSIPVGGRTVAETQQAIAQGIASNFASTPNVFATVRRLRPETPAAPAAIPGINIYFLGEVAAPGLTPVAPGTTMLQALAQAGGFTPFAATRRIQLRRTDPRTGQQSVFLINYKAISNGAVVQNDFPLADGDVIVAPARGLFE</sequence>
<dbReference type="InterPro" id="IPR049712">
    <property type="entry name" value="Poly_export"/>
</dbReference>
<feature type="chain" id="PRO_5005809968" evidence="2">
    <location>
        <begin position="24"/>
        <end position="204"/>
    </location>
</feature>
<dbReference type="Pfam" id="PF02563">
    <property type="entry name" value="Poly_export"/>
    <property type="match status" value="1"/>
</dbReference>
<dbReference type="PANTHER" id="PTHR33619:SF3">
    <property type="entry name" value="POLYSACCHARIDE EXPORT PROTEIN GFCE-RELATED"/>
    <property type="match status" value="1"/>
</dbReference>
<dbReference type="InterPro" id="IPR003715">
    <property type="entry name" value="Poly_export_N"/>
</dbReference>
<dbReference type="AlphaFoldDB" id="A0A0M7B9B8"/>
<name>A0A0M7B9B8_9RHOB</name>
<protein>
    <submittedName>
        <fullName evidence="5">Polysialic acid transport protein KpsD</fullName>
    </submittedName>
</protein>
<keyword evidence="1 2" id="KW-0732">Signal</keyword>
<feature type="signal peptide" evidence="2">
    <location>
        <begin position="1"/>
        <end position="23"/>
    </location>
</feature>
<keyword evidence="6" id="KW-1185">Reference proteome</keyword>
<evidence type="ECO:0000313" key="6">
    <source>
        <dbReference type="Proteomes" id="UP000049455"/>
    </source>
</evidence>
<dbReference type="RefSeq" id="WP_055662239.1">
    <property type="nucleotide sequence ID" value="NZ_CYPR01000032.1"/>
</dbReference>
<proteinExistence type="predicted"/>